<dbReference type="AlphaFoldDB" id="A0A0G4EAE3"/>
<accession>A0A0G4EAE3</accession>
<dbReference type="InParanoid" id="A0A0G4EAE3"/>
<dbReference type="VEuPathDB" id="CryptoDB:Vbra_10955"/>
<dbReference type="PhylomeDB" id="A0A0G4EAE3"/>
<gene>
    <name evidence="2" type="ORF">Vbra_10955</name>
</gene>
<dbReference type="EMBL" id="CDMY01000055">
    <property type="protein sequence ID" value="CEL92217.1"/>
    <property type="molecule type" value="Genomic_DNA"/>
</dbReference>
<protein>
    <submittedName>
        <fullName evidence="2">Uncharacterized protein</fullName>
    </submittedName>
</protein>
<feature type="region of interest" description="Disordered" evidence="1">
    <location>
        <begin position="1"/>
        <end position="21"/>
    </location>
</feature>
<sequence>MSPVSLPVDSPARPLPAHTSHSLMASGSVPSLWALSLNKASHMLDDPTKRPAFQTQIDKQPPTEIPKGVKLPAVLQQRVERAMHEEGLHDLLAFDIPDVAEALKTAYVLERCMTRASSSAAS</sequence>
<proteinExistence type="predicted"/>
<evidence type="ECO:0000313" key="2">
    <source>
        <dbReference type="EMBL" id="CEL92217.1"/>
    </source>
</evidence>
<evidence type="ECO:0000313" key="3">
    <source>
        <dbReference type="Proteomes" id="UP000041254"/>
    </source>
</evidence>
<dbReference type="Proteomes" id="UP000041254">
    <property type="component" value="Unassembled WGS sequence"/>
</dbReference>
<evidence type="ECO:0000256" key="1">
    <source>
        <dbReference type="SAM" id="MobiDB-lite"/>
    </source>
</evidence>
<keyword evidence="3" id="KW-1185">Reference proteome</keyword>
<organism evidence="2 3">
    <name type="scientific">Vitrella brassicaformis (strain CCMP3155)</name>
    <dbReference type="NCBI Taxonomy" id="1169540"/>
    <lineage>
        <taxon>Eukaryota</taxon>
        <taxon>Sar</taxon>
        <taxon>Alveolata</taxon>
        <taxon>Colpodellida</taxon>
        <taxon>Vitrellaceae</taxon>
        <taxon>Vitrella</taxon>
    </lineage>
</organism>
<name>A0A0G4EAE3_VITBC</name>
<reference evidence="2 3" key="1">
    <citation type="submission" date="2014-11" db="EMBL/GenBank/DDBJ databases">
        <authorList>
            <person name="Zhu J."/>
            <person name="Qi W."/>
            <person name="Song R."/>
        </authorList>
    </citation>
    <scope>NUCLEOTIDE SEQUENCE [LARGE SCALE GENOMIC DNA]</scope>
</reference>